<keyword evidence="2 8" id="KW-0699">rRNA-binding</keyword>
<evidence type="ECO:0000313" key="11">
    <source>
        <dbReference type="EMBL" id="VGO20545.1"/>
    </source>
</evidence>
<evidence type="ECO:0000256" key="4">
    <source>
        <dbReference type="ARBA" id="ARBA00022980"/>
    </source>
</evidence>
<dbReference type="InterPro" id="IPR015946">
    <property type="entry name" value="KH_dom-like_a/b"/>
</dbReference>
<dbReference type="InterPro" id="IPR004087">
    <property type="entry name" value="KH_dom"/>
</dbReference>
<evidence type="ECO:0000256" key="2">
    <source>
        <dbReference type="ARBA" id="ARBA00022730"/>
    </source>
</evidence>
<dbReference type="SUPFAM" id="SSF54821">
    <property type="entry name" value="Ribosomal protein S3 C-terminal domain"/>
    <property type="match status" value="1"/>
</dbReference>
<dbReference type="PROSITE" id="PS50823">
    <property type="entry name" value="KH_TYPE_2"/>
    <property type="match status" value="1"/>
</dbReference>
<name>A0A6C2UJZ6_9BACT</name>
<evidence type="ECO:0000313" key="12">
    <source>
        <dbReference type="Proteomes" id="UP000346198"/>
    </source>
</evidence>
<proteinExistence type="inferred from homology"/>
<keyword evidence="4 8" id="KW-0689">Ribosomal protein</keyword>
<evidence type="ECO:0000256" key="5">
    <source>
        <dbReference type="ARBA" id="ARBA00023274"/>
    </source>
</evidence>
<protein>
    <recommendedName>
        <fullName evidence="7 8">Small ribosomal subunit protein uS3</fullName>
    </recommendedName>
</protein>
<evidence type="ECO:0000256" key="9">
    <source>
        <dbReference type="RuleBase" id="RU003624"/>
    </source>
</evidence>
<evidence type="ECO:0000259" key="10">
    <source>
        <dbReference type="PROSITE" id="PS50823"/>
    </source>
</evidence>
<dbReference type="NCBIfam" id="TIGR01009">
    <property type="entry name" value="rpsC_bact"/>
    <property type="match status" value="1"/>
</dbReference>
<reference evidence="11 12" key="1">
    <citation type="submission" date="2019-04" db="EMBL/GenBank/DDBJ databases">
        <authorList>
            <person name="Van Vliet M D."/>
        </authorList>
    </citation>
    <scope>NUCLEOTIDE SEQUENCE [LARGE SCALE GENOMIC DNA]</scope>
    <source>
        <strain evidence="11 12">F21</strain>
    </source>
</reference>
<dbReference type="InterPro" id="IPR057258">
    <property type="entry name" value="Ribosomal_uS3"/>
</dbReference>
<dbReference type="Pfam" id="PF00189">
    <property type="entry name" value="Ribosomal_S3_C"/>
    <property type="match status" value="1"/>
</dbReference>
<dbReference type="GO" id="GO:0003735">
    <property type="term" value="F:structural constituent of ribosome"/>
    <property type="evidence" value="ECO:0007669"/>
    <property type="project" value="InterPro"/>
</dbReference>
<comment type="similarity">
    <text evidence="1 8 9">Belongs to the universal ribosomal protein uS3 family.</text>
</comment>
<dbReference type="GO" id="GO:0006412">
    <property type="term" value="P:translation"/>
    <property type="evidence" value="ECO:0007669"/>
    <property type="project" value="UniProtKB-UniRule"/>
</dbReference>
<dbReference type="GO" id="GO:0022627">
    <property type="term" value="C:cytosolic small ribosomal subunit"/>
    <property type="evidence" value="ECO:0007669"/>
    <property type="project" value="TreeGrafter"/>
</dbReference>
<dbReference type="Proteomes" id="UP000346198">
    <property type="component" value="Unassembled WGS sequence"/>
</dbReference>
<comment type="subunit">
    <text evidence="8">Part of the 30S ribosomal subunit. Forms a tight complex with proteins S10 and S14.</text>
</comment>
<dbReference type="InterPro" id="IPR004044">
    <property type="entry name" value="KH_dom_type_2"/>
</dbReference>
<keyword evidence="12" id="KW-1185">Reference proteome</keyword>
<accession>A0A6C2UJZ6</accession>
<dbReference type="RefSeq" id="WP_136061949.1">
    <property type="nucleotide sequence ID" value="NZ_CAAHFH010000001.1"/>
</dbReference>
<dbReference type="Pfam" id="PF07650">
    <property type="entry name" value="KH_2"/>
    <property type="match status" value="1"/>
</dbReference>
<dbReference type="PANTHER" id="PTHR11760">
    <property type="entry name" value="30S/40S RIBOSOMAL PROTEIN S3"/>
    <property type="match status" value="1"/>
</dbReference>
<sequence length="210" mass="23608">MGQKVNPIGMRLALTKDWRSRWYADKRDFGAMLKEDVDIRKLVAERLKDAAVSDIYIERYANRIRVTIKSARPGLVIGRKGEDIDKLREVLSKITKKEIYIEIAEVKKPDMDATLVAANVAMQLERRVSHRRAMKRALQMAMDNGALGIKILASGRLNGAEIARSESYKEGMIPLHTLRANIDYGTAEANTIAGIIGIKVWVCKEAEKKA</sequence>
<keyword evidence="3 8" id="KW-0694">RNA-binding</keyword>
<dbReference type="GO" id="GO:0003729">
    <property type="term" value="F:mRNA binding"/>
    <property type="evidence" value="ECO:0007669"/>
    <property type="project" value="UniProtKB-UniRule"/>
</dbReference>
<dbReference type="InterPro" id="IPR018280">
    <property type="entry name" value="Ribosomal_uS3_CS"/>
</dbReference>
<evidence type="ECO:0000256" key="6">
    <source>
        <dbReference type="ARBA" id="ARBA00024998"/>
    </source>
</evidence>
<keyword evidence="5 8" id="KW-0687">Ribonucleoprotein</keyword>
<dbReference type="EMBL" id="CAAHFH010000001">
    <property type="protein sequence ID" value="VGO20545.1"/>
    <property type="molecule type" value="Genomic_DNA"/>
</dbReference>
<dbReference type="FunFam" id="3.30.300.20:FF:000001">
    <property type="entry name" value="30S ribosomal protein S3"/>
    <property type="match status" value="1"/>
</dbReference>
<dbReference type="HAMAP" id="MF_01309_B">
    <property type="entry name" value="Ribosomal_uS3_B"/>
    <property type="match status" value="1"/>
</dbReference>
<dbReference type="InterPro" id="IPR036419">
    <property type="entry name" value="Ribosomal_S3_C_sf"/>
</dbReference>
<dbReference type="GO" id="GO:0019843">
    <property type="term" value="F:rRNA binding"/>
    <property type="evidence" value="ECO:0007669"/>
    <property type="project" value="UniProtKB-UniRule"/>
</dbReference>
<evidence type="ECO:0000256" key="1">
    <source>
        <dbReference type="ARBA" id="ARBA00010761"/>
    </source>
</evidence>
<comment type="function">
    <text evidence="6 8">Binds the lower part of the 30S subunit head. Binds mRNA in the 70S ribosome, positioning it for translation.</text>
</comment>
<dbReference type="CDD" id="cd02412">
    <property type="entry name" value="KH-II_30S_S3"/>
    <property type="match status" value="1"/>
</dbReference>
<dbReference type="InterPro" id="IPR009019">
    <property type="entry name" value="KH_sf_prok-type"/>
</dbReference>
<evidence type="ECO:0000256" key="7">
    <source>
        <dbReference type="ARBA" id="ARBA00035257"/>
    </source>
</evidence>
<feature type="domain" description="KH type-2" evidence="10">
    <location>
        <begin position="39"/>
        <end position="107"/>
    </location>
</feature>
<dbReference type="PROSITE" id="PS00548">
    <property type="entry name" value="RIBOSOMAL_S3"/>
    <property type="match status" value="1"/>
</dbReference>
<organism evidence="11 12">
    <name type="scientific">Pontiella sulfatireligans</name>
    <dbReference type="NCBI Taxonomy" id="2750658"/>
    <lineage>
        <taxon>Bacteria</taxon>
        <taxon>Pseudomonadati</taxon>
        <taxon>Kiritimatiellota</taxon>
        <taxon>Kiritimatiellia</taxon>
        <taxon>Kiritimatiellales</taxon>
        <taxon>Pontiellaceae</taxon>
        <taxon>Pontiella</taxon>
    </lineage>
</organism>
<dbReference type="AlphaFoldDB" id="A0A6C2UJZ6"/>
<dbReference type="Gene3D" id="3.30.1140.32">
    <property type="entry name" value="Ribosomal protein S3, C-terminal domain"/>
    <property type="match status" value="1"/>
</dbReference>
<evidence type="ECO:0000256" key="3">
    <source>
        <dbReference type="ARBA" id="ARBA00022884"/>
    </source>
</evidence>
<dbReference type="Gene3D" id="3.30.300.20">
    <property type="match status" value="1"/>
</dbReference>
<gene>
    <name evidence="8 11" type="primary">rpsC</name>
    <name evidence="11" type="ORF">SCARR_02608</name>
</gene>
<dbReference type="SUPFAM" id="SSF54814">
    <property type="entry name" value="Prokaryotic type KH domain (KH-domain type II)"/>
    <property type="match status" value="1"/>
</dbReference>
<dbReference type="InterPro" id="IPR005704">
    <property type="entry name" value="Ribosomal_uS3_bac-typ"/>
</dbReference>
<dbReference type="PANTHER" id="PTHR11760:SF19">
    <property type="entry name" value="SMALL RIBOSOMAL SUBUNIT PROTEIN US3C"/>
    <property type="match status" value="1"/>
</dbReference>
<dbReference type="SMART" id="SM00322">
    <property type="entry name" value="KH"/>
    <property type="match status" value="1"/>
</dbReference>
<dbReference type="PROSITE" id="PS50084">
    <property type="entry name" value="KH_TYPE_1"/>
    <property type="match status" value="1"/>
</dbReference>
<evidence type="ECO:0000256" key="8">
    <source>
        <dbReference type="HAMAP-Rule" id="MF_01309"/>
    </source>
</evidence>
<dbReference type="InterPro" id="IPR001351">
    <property type="entry name" value="Ribosomal_uS3_C"/>
</dbReference>